<evidence type="ECO:0000313" key="2">
    <source>
        <dbReference type="EMBL" id="WHS96045.1"/>
    </source>
</evidence>
<geneLocation type="plasmid" evidence="2 3">
    <name>pSkuCCBAU71714a</name>
</geneLocation>
<protein>
    <submittedName>
        <fullName evidence="2">Uncharacterized protein</fullName>
    </submittedName>
</protein>
<proteinExistence type="predicted"/>
<dbReference type="Proteomes" id="UP001233264">
    <property type="component" value="Plasmid pSkuCCBAU71714a"/>
</dbReference>
<feature type="transmembrane region" description="Helical" evidence="1">
    <location>
        <begin position="24"/>
        <end position="45"/>
    </location>
</feature>
<reference evidence="2 3" key="1">
    <citation type="submission" date="2023-03" db="EMBL/GenBank/DDBJ databases">
        <authorList>
            <person name="Menendez E."/>
            <person name="Kaur S."/>
            <person name="Flores-Felix J.D."/>
            <person name="diCenzo G.C."/>
            <person name="Peix A."/>
            <person name="Velazquez E."/>
        </authorList>
    </citation>
    <scope>NUCLEOTIDE SEQUENCE [LARGE SCALE GENOMIC DNA]</scope>
    <source>
        <strain evidence="2 3">CCBAU 71714</strain>
        <plasmid evidence="2 3">pSkuCCBAU71714a</plasmid>
    </source>
</reference>
<evidence type="ECO:0000313" key="3">
    <source>
        <dbReference type="Proteomes" id="UP001233264"/>
    </source>
</evidence>
<evidence type="ECO:0000256" key="1">
    <source>
        <dbReference type="SAM" id="Phobius"/>
    </source>
</evidence>
<sequence length="87" mass="9091">MKRKLAESEPGYVRDRREAVARPAANVLAGLLLSAASILCAAMIVPAADLIEETCTAQTASVEKQAPCLKPAPAQVYGAQASLQHTS</sequence>
<accession>A0ABY8TFL8</accession>
<keyword evidence="1" id="KW-0812">Transmembrane</keyword>
<dbReference type="EMBL" id="CP120366">
    <property type="protein sequence ID" value="WHS96045.1"/>
    <property type="molecule type" value="Genomic_DNA"/>
</dbReference>
<keyword evidence="2" id="KW-0614">Plasmid</keyword>
<name>A0ABY8TFL8_9HYPH</name>
<organism evidence="2 3">
    <name type="scientific">Sinorhizobium kummerowiae</name>
    <dbReference type="NCBI Taxonomy" id="158892"/>
    <lineage>
        <taxon>Bacteria</taxon>
        <taxon>Pseudomonadati</taxon>
        <taxon>Pseudomonadota</taxon>
        <taxon>Alphaproteobacteria</taxon>
        <taxon>Hyphomicrobiales</taxon>
        <taxon>Rhizobiaceae</taxon>
        <taxon>Sinorhizobium/Ensifer group</taxon>
        <taxon>Sinorhizobium</taxon>
    </lineage>
</organism>
<gene>
    <name evidence="2" type="ORF">PZL22_006269</name>
</gene>
<keyword evidence="1" id="KW-0472">Membrane</keyword>
<keyword evidence="1" id="KW-1133">Transmembrane helix</keyword>
<keyword evidence="3" id="KW-1185">Reference proteome</keyword>
<dbReference type="RefSeq" id="WP_088198212.1">
    <property type="nucleotide sequence ID" value="NZ_CP120366.1"/>
</dbReference>